<dbReference type="EMBL" id="CP063304">
    <property type="protein sequence ID" value="QOV19557.1"/>
    <property type="molecule type" value="Genomic_DNA"/>
</dbReference>
<keyword evidence="1" id="KW-0805">Transcription regulation</keyword>
<dbReference type="GO" id="GO:0043565">
    <property type="term" value="F:sequence-specific DNA binding"/>
    <property type="evidence" value="ECO:0007669"/>
    <property type="project" value="InterPro"/>
</dbReference>
<proteinExistence type="predicted"/>
<dbReference type="InterPro" id="IPR018060">
    <property type="entry name" value="HTH_AraC"/>
</dbReference>
<dbReference type="CDD" id="cd02208">
    <property type="entry name" value="cupin_RmlC-like"/>
    <property type="match status" value="1"/>
</dbReference>
<feature type="domain" description="HTH araC/xylS-type" evidence="4">
    <location>
        <begin position="197"/>
        <end position="295"/>
    </location>
</feature>
<dbReference type="PRINTS" id="PR00032">
    <property type="entry name" value="HTHARAC"/>
</dbReference>
<gene>
    <name evidence="5" type="ORF">INP51_00800</name>
</gene>
<dbReference type="Proteomes" id="UP000593601">
    <property type="component" value="Chromosome"/>
</dbReference>
<dbReference type="PANTHER" id="PTHR43280:SF28">
    <property type="entry name" value="HTH-TYPE TRANSCRIPTIONAL ACTIVATOR RHAS"/>
    <property type="match status" value="1"/>
</dbReference>
<protein>
    <submittedName>
        <fullName evidence="5">AraC family transcriptional regulator</fullName>
    </submittedName>
</protein>
<dbReference type="SMART" id="SM00342">
    <property type="entry name" value="HTH_ARAC"/>
    <property type="match status" value="1"/>
</dbReference>
<dbReference type="Pfam" id="PF12833">
    <property type="entry name" value="HTH_18"/>
    <property type="match status" value="1"/>
</dbReference>
<dbReference type="InterPro" id="IPR003313">
    <property type="entry name" value="AraC-bd"/>
</dbReference>
<dbReference type="Gene3D" id="2.60.120.10">
    <property type="entry name" value="Jelly Rolls"/>
    <property type="match status" value="1"/>
</dbReference>
<dbReference type="SUPFAM" id="SSF46689">
    <property type="entry name" value="Homeodomain-like"/>
    <property type="match status" value="2"/>
</dbReference>
<dbReference type="InterPro" id="IPR014710">
    <property type="entry name" value="RmlC-like_jellyroll"/>
</dbReference>
<reference evidence="5 6" key="1">
    <citation type="submission" date="2020-10" db="EMBL/GenBank/DDBJ databases">
        <title>Blautia liquoris sp.nov., isolated from the mud in a fermentation cellar used for the production of Chinese strong-flavoured liquor.</title>
        <authorList>
            <person name="Lu L."/>
        </authorList>
    </citation>
    <scope>NUCLEOTIDE SEQUENCE [LARGE SCALE GENOMIC DNA]</scope>
    <source>
        <strain evidence="5 6">LZLJ-3</strain>
    </source>
</reference>
<dbReference type="KEGG" id="bliq:INP51_00800"/>
<dbReference type="Gene3D" id="1.10.10.60">
    <property type="entry name" value="Homeodomain-like"/>
    <property type="match status" value="2"/>
</dbReference>
<dbReference type="InterPro" id="IPR020449">
    <property type="entry name" value="Tscrpt_reg_AraC-type_HTH"/>
</dbReference>
<name>A0A7M2RJ34_9FIRM</name>
<keyword evidence="3" id="KW-0804">Transcription</keyword>
<evidence type="ECO:0000256" key="1">
    <source>
        <dbReference type="ARBA" id="ARBA00023015"/>
    </source>
</evidence>
<evidence type="ECO:0000313" key="5">
    <source>
        <dbReference type="EMBL" id="QOV19557.1"/>
    </source>
</evidence>
<dbReference type="Pfam" id="PF02311">
    <property type="entry name" value="AraC_binding"/>
    <property type="match status" value="1"/>
</dbReference>
<dbReference type="PROSITE" id="PS01124">
    <property type="entry name" value="HTH_ARAC_FAMILY_2"/>
    <property type="match status" value="1"/>
</dbReference>
<dbReference type="InterPro" id="IPR009057">
    <property type="entry name" value="Homeodomain-like_sf"/>
</dbReference>
<dbReference type="SUPFAM" id="SSF51215">
    <property type="entry name" value="Regulatory protein AraC"/>
    <property type="match status" value="1"/>
</dbReference>
<evidence type="ECO:0000256" key="3">
    <source>
        <dbReference type="ARBA" id="ARBA00023163"/>
    </source>
</evidence>
<dbReference type="RefSeq" id="WP_193735877.1">
    <property type="nucleotide sequence ID" value="NZ_CP063304.1"/>
</dbReference>
<keyword evidence="6" id="KW-1185">Reference proteome</keyword>
<accession>A0A7M2RJ34</accession>
<dbReference type="GO" id="GO:0003700">
    <property type="term" value="F:DNA-binding transcription factor activity"/>
    <property type="evidence" value="ECO:0007669"/>
    <property type="project" value="InterPro"/>
</dbReference>
<dbReference type="AlphaFoldDB" id="A0A7M2RJ34"/>
<dbReference type="InterPro" id="IPR018062">
    <property type="entry name" value="HTH_AraC-typ_CS"/>
</dbReference>
<evidence type="ECO:0000259" key="4">
    <source>
        <dbReference type="PROSITE" id="PS01124"/>
    </source>
</evidence>
<evidence type="ECO:0000313" key="6">
    <source>
        <dbReference type="Proteomes" id="UP000593601"/>
    </source>
</evidence>
<evidence type="ECO:0000256" key="2">
    <source>
        <dbReference type="ARBA" id="ARBA00023125"/>
    </source>
</evidence>
<dbReference type="InterPro" id="IPR037923">
    <property type="entry name" value="HTH-like"/>
</dbReference>
<sequence>MQLKTDKKQKEVKSHGCFEFPVFISQEVLSRYERGAFNWHWHPEIEITLILEGRISYQVNDQTYLLSSGDGLFCNANALHAGHMIDGEDCYYLSTTFHPRIIYGFEGSVLQRKYVNPIVTNPSIGSLVLREETGWQKEVLKNLHQIYQLYLESSVSFEMKVSQLLGTVWLSIYDHLDIKRIQSTQSTDSVRDIERLRAILSYIQEHYSDKITLSDIADEIHLCKSECCRFFKKYMDVSLFDYLMYYRIEKSLPLLARDSLSITEIAQRSGFSSPGYFARVFRQQINCSPSAYRQNSKGEKSI</sequence>
<keyword evidence="2" id="KW-0238">DNA-binding</keyword>
<organism evidence="5 6">
    <name type="scientific">Blautia liquoris</name>
    <dbReference type="NCBI Taxonomy" id="2779518"/>
    <lineage>
        <taxon>Bacteria</taxon>
        <taxon>Bacillati</taxon>
        <taxon>Bacillota</taxon>
        <taxon>Clostridia</taxon>
        <taxon>Lachnospirales</taxon>
        <taxon>Lachnospiraceae</taxon>
        <taxon>Blautia</taxon>
    </lineage>
</organism>
<dbReference type="PROSITE" id="PS00041">
    <property type="entry name" value="HTH_ARAC_FAMILY_1"/>
    <property type="match status" value="1"/>
</dbReference>
<dbReference type="PANTHER" id="PTHR43280">
    <property type="entry name" value="ARAC-FAMILY TRANSCRIPTIONAL REGULATOR"/>
    <property type="match status" value="1"/>
</dbReference>